<dbReference type="SMART" id="SM00225">
    <property type="entry name" value="BTB"/>
    <property type="match status" value="1"/>
</dbReference>
<feature type="repeat" description="ANK" evidence="6">
    <location>
        <begin position="723"/>
        <end position="755"/>
    </location>
</feature>
<feature type="repeat" description="ANK" evidence="6">
    <location>
        <begin position="824"/>
        <end position="856"/>
    </location>
</feature>
<keyword evidence="10" id="KW-0378">Hydrolase</keyword>
<dbReference type="InterPro" id="IPR036770">
    <property type="entry name" value="Ankyrin_rpt-contain_sf"/>
</dbReference>
<dbReference type="Pfam" id="PF01363">
    <property type="entry name" value="FYVE"/>
    <property type="match status" value="1"/>
</dbReference>
<dbReference type="Gene3D" id="1.25.40.20">
    <property type="entry name" value="Ankyrin repeat-containing domain"/>
    <property type="match status" value="7"/>
</dbReference>
<dbReference type="STRING" id="121224.E0VJ92"/>
<dbReference type="SUPFAM" id="SSF48403">
    <property type="entry name" value="Ankyrin repeat"/>
    <property type="match status" value="4"/>
</dbReference>
<feature type="repeat" description="ANK" evidence="6">
    <location>
        <begin position="575"/>
        <end position="607"/>
    </location>
</feature>
<feature type="repeat" description="ANK" evidence="6">
    <location>
        <begin position="608"/>
        <end position="640"/>
    </location>
</feature>
<keyword evidence="1" id="KW-0479">Metal-binding</keyword>
<evidence type="ECO:0000256" key="4">
    <source>
        <dbReference type="ARBA" id="ARBA00022833"/>
    </source>
</evidence>
<dbReference type="AlphaFoldDB" id="E0VJ92"/>
<dbReference type="eggNOG" id="KOG0504">
    <property type="taxonomic scope" value="Eukaryota"/>
</dbReference>
<feature type="repeat" description="ANK" evidence="6">
    <location>
        <begin position="452"/>
        <end position="484"/>
    </location>
</feature>
<dbReference type="GeneID" id="8230720"/>
<dbReference type="FunCoup" id="E0VJ92">
    <property type="interactions" value="2284"/>
</dbReference>
<keyword evidence="3 7" id="KW-0863">Zinc-finger</keyword>
<keyword evidence="5 6" id="KW-0040">ANK repeat</keyword>
<dbReference type="PRINTS" id="PR01415">
    <property type="entry name" value="ANKYRIN"/>
</dbReference>
<dbReference type="EMBL" id="AAZO01002790">
    <property type="status" value="NOT_ANNOTATED_CDS"/>
    <property type="molecule type" value="Genomic_DNA"/>
</dbReference>
<dbReference type="Pfam" id="PF12796">
    <property type="entry name" value="Ank_2"/>
    <property type="match status" value="6"/>
</dbReference>
<dbReference type="eggNOG" id="KOG4591">
    <property type="taxonomic scope" value="Eukaryota"/>
</dbReference>
<feature type="domain" description="FYVE-type" evidence="9">
    <location>
        <begin position="1058"/>
        <end position="1118"/>
    </location>
</feature>
<dbReference type="SMART" id="SM00064">
    <property type="entry name" value="FYVE"/>
    <property type="match status" value="1"/>
</dbReference>
<dbReference type="EnsemblMetazoa" id="PHUM240620-RA">
    <property type="protein sequence ID" value="PHUM240620-PA"/>
    <property type="gene ID" value="PHUM240620"/>
</dbReference>
<dbReference type="InterPro" id="IPR000210">
    <property type="entry name" value="BTB/POZ_dom"/>
</dbReference>
<feature type="repeat" description="ANK" evidence="6">
    <location>
        <begin position="925"/>
        <end position="946"/>
    </location>
</feature>
<feature type="repeat" description="ANK" evidence="6">
    <location>
        <begin position="859"/>
        <end position="891"/>
    </location>
</feature>
<gene>
    <name evidence="11" type="primary">8230720</name>
    <name evidence="10" type="ORF">Phum_PHUM240620</name>
</gene>
<evidence type="ECO:0000256" key="3">
    <source>
        <dbReference type="ARBA" id="ARBA00022771"/>
    </source>
</evidence>
<evidence type="ECO:0000256" key="5">
    <source>
        <dbReference type="ARBA" id="ARBA00023043"/>
    </source>
</evidence>
<name>E0VJ92_PEDHC</name>
<dbReference type="OMA" id="WGLEQVV"/>
<dbReference type="Proteomes" id="UP000009046">
    <property type="component" value="Unassembled WGS sequence"/>
</dbReference>
<dbReference type="CTD" id="8230720"/>
<evidence type="ECO:0000256" key="2">
    <source>
        <dbReference type="ARBA" id="ARBA00022737"/>
    </source>
</evidence>
<evidence type="ECO:0000256" key="7">
    <source>
        <dbReference type="PROSITE-ProRule" id="PRU00091"/>
    </source>
</evidence>
<dbReference type="GO" id="GO:0008270">
    <property type="term" value="F:zinc ion binding"/>
    <property type="evidence" value="ECO:0007669"/>
    <property type="project" value="UniProtKB-KW"/>
</dbReference>
<dbReference type="PROSITE" id="PS50088">
    <property type="entry name" value="ANK_REPEAT"/>
    <property type="match status" value="12"/>
</dbReference>
<dbReference type="SUPFAM" id="SSF54695">
    <property type="entry name" value="POZ domain"/>
    <property type="match status" value="1"/>
</dbReference>
<feature type="repeat" description="ANK" evidence="6">
    <location>
        <begin position="756"/>
        <end position="789"/>
    </location>
</feature>
<dbReference type="RefSeq" id="XP_002426186.1">
    <property type="nucleotide sequence ID" value="XM_002426141.1"/>
</dbReference>
<keyword evidence="12" id="KW-1185">Reference proteome</keyword>
<dbReference type="Gene3D" id="3.30.710.10">
    <property type="entry name" value="Potassium Channel Kv1.1, Chain A"/>
    <property type="match status" value="1"/>
</dbReference>
<dbReference type="KEGG" id="phu:Phum_PHUM240620"/>
<accession>E0VJ92</accession>
<dbReference type="PROSITE" id="PS50297">
    <property type="entry name" value="ANK_REP_REGION"/>
    <property type="match status" value="9"/>
</dbReference>
<dbReference type="SUPFAM" id="SSF57903">
    <property type="entry name" value="FYVE/PHD zinc finger"/>
    <property type="match status" value="1"/>
</dbReference>
<dbReference type="Pfam" id="PF00651">
    <property type="entry name" value="BTB"/>
    <property type="match status" value="1"/>
</dbReference>
<dbReference type="SMART" id="SM00248">
    <property type="entry name" value="ANK"/>
    <property type="match status" value="23"/>
</dbReference>
<feature type="repeat" description="ANK" evidence="6">
    <location>
        <begin position="213"/>
        <end position="245"/>
    </location>
</feature>
<dbReference type="OrthoDB" id="2306477at2759"/>
<dbReference type="InterPro" id="IPR000306">
    <property type="entry name" value="Znf_FYVE"/>
</dbReference>
<evidence type="ECO:0000313" key="10">
    <source>
        <dbReference type="EMBL" id="EEB13448.1"/>
    </source>
</evidence>
<evidence type="ECO:0000256" key="6">
    <source>
        <dbReference type="PROSITE-ProRule" id="PRU00023"/>
    </source>
</evidence>
<dbReference type="InterPro" id="IPR013083">
    <property type="entry name" value="Znf_RING/FYVE/PHD"/>
</dbReference>
<dbReference type="GO" id="GO:0004623">
    <property type="term" value="F:phospholipase A2 activity"/>
    <property type="evidence" value="ECO:0007669"/>
    <property type="project" value="UniProtKB-EC"/>
</dbReference>
<feature type="domain" description="BTB" evidence="8">
    <location>
        <begin position="26"/>
        <end position="88"/>
    </location>
</feature>
<evidence type="ECO:0000259" key="8">
    <source>
        <dbReference type="PROSITE" id="PS50097"/>
    </source>
</evidence>
<dbReference type="Gene3D" id="3.30.40.10">
    <property type="entry name" value="Zinc/RING finger domain, C3HC4 (zinc finger)"/>
    <property type="match status" value="1"/>
</dbReference>
<feature type="repeat" description="ANK" evidence="6">
    <location>
        <begin position="343"/>
        <end position="376"/>
    </location>
</feature>
<organism>
    <name type="scientific">Pediculus humanus subsp. corporis</name>
    <name type="common">Body louse</name>
    <dbReference type="NCBI Taxonomy" id="121224"/>
    <lineage>
        <taxon>Eukaryota</taxon>
        <taxon>Metazoa</taxon>
        <taxon>Ecdysozoa</taxon>
        <taxon>Arthropoda</taxon>
        <taxon>Hexapoda</taxon>
        <taxon>Insecta</taxon>
        <taxon>Pterygota</taxon>
        <taxon>Neoptera</taxon>
        <taxon>Paraneoptera</taxon>
        <taxon>Psocodea</taxon>
        <taxon>Troctomorpha</taxon>
        <taxon>Phthiraptera</taxon>
        <taxon>Anoplura</taxon>
        <taxon>Pediculidae</taxon>
        <taxon>Pediculus</taxon>
    </lineage>
</organism>
<dbReference type="PANTHER" id="PTHR24198">
    <property type="entry name" value="ANKYRIN REPEAT AND PROTEIN KINASE DOMAIN-CONTAINING PROTEIN"/>
    <property type="match status" value="1"/>
</dbReference>
<evidence type="ECO:0000313" key="11">
    <source>
        <dbReference type="EnsemblMetazoa" id="PHUM240620-PA"/>
    </source>
</evidence>
<dbReference type="EMBL" id="DS235221">
    <property type="protein sequence ID" value="EEB13448.1"/>
    <property type="molecule type" value="Genomic_DNA"/>
</dbReference>
<dbReference type="PROSITE" id="PS50178">
    <property type="entry name" value="ZF_FYVE"/>
    <property type="match status" value="1"/>
</dbReference>
<sequence>MNDDKEELLNELLQVLSRCYGSDKFSDLTIKLKNGVFNAHRLILYARGDNWSTTPLSQISSLNWEHIDAEISIAILKWVYTFEIDLPSNEEFVLNLMKNAGSFKLKNLCKICERKLIEFSCFDNCIKFYTIAGEIGATLLKNHCAGLISRNWSSFTAKDFKDTNAKWLYQLLKTNAEYPLHSAVKFQRLDLVEWHLNENKGEVAKIINQLDKDGNLPLGLALSDKQTPIAKILCEFKADVNAKDQNGWSLLQRAIQRGDDYSAEFLISHNADVFCVTPETLDTCLHLVCAHGESILSCDEPNGHFSPVGSFKNEISLDITNKMAHIAKILIEKGVDPSKKNAVGFTPLHVAIMTKNAKVFNILLEEESVDVNAKTAKGFPPLWYALYQTKHFDGESFAKKLLLKGAKADIVCSDKSETLLQLIILKNFENAALFLLEYIPSDVVNVNHMNKYGETALHLATIFGHTRLVLNLLKLGANVNIETISSKSTNFQNGDEYSGYKHTCLHYAIIQRQIKVLEVLINYHLENKTSKYSLDCNLKDSKGNTPLSLSIIQRFKEAIPLLLKGGADINVKNSEGLTVLHQAIINGLSDIAIFLLNNGADINLTTKDGLSPLHLSIDHHLPNVVDALCRHGVDMSVPNQRKQCPLWAALSSGQDDIALILVRNGVDTDAWGEGPEGCYQTLLHKAIDESSQHIAKFLIQNGCDLDTPRRPSPEGKGGDESHDGCTPLHLCCQWGLVDVVQTLLEHGAFINKTDSEGKSPLHLAIENQHKDIISLLLCHPSIDLTIRDKKGLTPFAAALTFRNNKAAQAILDKLPSAAEQFNNKGQNFLHVALQNNQVENVLFLLSIKVDVNSRVKDSTQTPPLHLAAAGGNEVLVRSLILSGAKVNEVDGYKQTALHIAASKGHAVVVSALLQNEALPDLCDTDGNNPLHIACKEGHLAVARVLLTESNLEADMINIKGHNPLHVLAIYGKENAAAICNLFIETISDFPLDKQDLDGNTALLLAYMKGKGNLCRCLVKAGACLGCMNRDGVTLFNYQVATKQLLTSLLDSLEREPPWSTGDICLECGNEFKFTMRRHHCRHCGRLLCHKCSELHTPIIKFNICRPTRVCEVCFEVIQGGAS</sequence>
<dbReference type="EC" id="3.1.1.4" evidence="10"/>
<dbReference type="HOGENOM" id="CLU_010618_0_0_1"/>
<dbReference type="InterPro" id="IPR002110">
    <property type="entry name" value="Ankyrin_rpt"/>
</dbReference>
<evidence type="ECO:0000256" key="1">
    <source>
        <dbReference type="ARBA" id="ARBA00022723"/>
    </source>
</evidence>
<protein>
    <submittedName>
        <fullName evidence="10 11">Ankyrin repeat and FYVE domain-containing protein, putative</fullName>
        <ecNumber evidence="10">3.1.1.4</ecNumber>
    </submittedName>
</protein>
<dbReference type="InterPro" id="IPR017455">
    <property type="entry name" value="Znf_FYVE-rel"/>
</dbReference>
<dbReference type="PANTHER" id="PTHR24198:SF191">
    <property type="entry name" value="RABANKYRIN-5-LIKE"/>
    <property type="match status" value="1"/>
</dbReference>
<dbReference type="InterPro" id="IPR011333">
    <property type="entry name" value="SKP1/BTB/POZ_sf"/>
</dbReference>
<reference evidence="10" key="2">
    <citation type="submission" date="2007-04" db="EMBL/GenBank/DDBJ databases">
        <title>The genome of the human body louse.</title>
        <authorList>
            <consortium name="The Human Body Louse Genome Consortium"/>
            <person name="Kirkness E."/>
            <person name="Walenz B."/>
            <person name="Hass B."/>
            <person name="Bruggner R."/>
            <person name="Strausberg R."/>
        </authorList>
    </citation>
    <scope>NUCLEOTIDE SEQUENCE</scope>
    <source>
        <strain evidence="10">USDA</strain>
    </source>
</reference>
<reference evidence="11" key="3">
    <citation type="submission" date="2020-05" db="UniProtKB">
        <authorList>
            <consortium name="EnsemblMetazoa"/>
        </authorList>
    </citation>
    <scope>IDENTIFICATION</scope>
    <source>
        <strain evidence="11">USDA</strain>
    </source>
</reference>
<dbReference type="InParanoid" id="E0VJ92"/>
<evidence type="ECO:0000259" key="9">
    <source>
        <dbReference type="PROSITE" id="PS50178"/>
    </source>
</evidence>
<dbReference type="PROSITE" id="PS50097">
    <property type="entry name" value="BTB"/>
    <property type="match status" value="1"/>
</dbReference>
<proteinExistence type="predicted"/>
<feature type="repeat" description="ANK" evidence="6">
    <location>
        <begin position="892"/>
        <end position="924"/>
    </location>
</feature>
<dbReference type="InterPro" id="IPR011011">
    <property type="entry name" value="Znf_FYVE_PHD"/>
</dbReference>
<feature type="repeat" description="ANK" evidence="6">
    <location>
        <begin position="542"/>
        <end position="574"/>
    </location>
</feature>
<keyword evidence="2" id="KW-0677">Repeat</keyword>
<keyword evidence="4" id="KW-0862">Zinc</keyword>
<dbReference type="VEuPathDB" id="VectorBase:PHUM240620"/>
<reference evidence="10" key="1">
    <citation type="submission" date="2007-04" db="EMBL/GenBank/DDBJ databases">
        <title>Annotation of Pediculus humanus corporis strain USDA.</title>
        <authorList>
            <person name="Kirkness E."/>
            <person name="Hannick L."/>
            <person name="Hass B."/>
            <person name="Bruggner R."/>
            <person name="Lawson D."/>
            <person name="Bidwell S."/>
            <person name="Joardar V."/>
            <person name="Caler E."/>
            <person name="Walenz B."/>
            <person name="Inman J."/>
            <person name="Schobel S."/>
            <person name="Galinsky K."/>
            <person name="Amedeo P."/>
            <person name="Strausberg R."/>
        </authorList>
    </citation>
    <scope>NUCLEOTIDE SEQUENCE</scope>
    <source>
        <strain evidence="10">USDA</strain>
    </source>
</reference>
<evidence type="ECO:0000313" key="12">
    <source>
        <dbReference type="Proteomes" id="UP000009046"/>
    </source>
</evidence>